<sequence>MVFIMWLDASSKYALNNYTLYTRHIHISEDRIEKQVYNERDLEKKNKRLKEIIKGKYNEIKEKDNEIKYKNSIIREGRNKEINEDNKDKEEIKKEKKKGLCKLVIYRIEGKVFYDKRLEIIDCFRLPDKVKLFILYDSERTIVIDKDIDDKGKEVIQVCKG</sequence>
<name>A0A2N1NEL9_9GLOM</name>
<dbReference type="EMBL" id="LLXL01000446">
    <property type="protein sequence ID" value="PKK72319.1"/>
    <property type="molecule type" value="Genomic_DNA"/>
</dbReference>
<keyword evidence="1" id="KW-0175">Coiled coil</keyword>
<reference evidence="2 3" key="1">
    <citation type="submission" date="2016-04" db="EMBL/GenBank/DDBJ databases">
        <title>Genome analyses suggest a sexual origin of heterokaryosis in a supposedly ancient asexual fungus.</title>
        <authorList>
            <person name="Ropars J."/>
            <person name="Sedzielewska K."/>
            <person name="Noel J."/>
            <person name="Charron P."/>
            <person name="Farinelli L."/>
            <person name="Marton T."/>
            <person name="Kruger M."/>
            <person name="Pelin A."/>
            <person name="Brachmann A."/>
            <person name="Corradi N."/>
        </authorList>
    </citation>
    <scope>NUCLEOTIDE SEQUENCE [LARGE SCALE GENOMIC DNA]</scope>
    <source>
        <strain evidence="2 3">C2</strain>
    </source>
</reference>
<gene>
    <name evidence="2" type="ORF">RhiirC2_848508</name>
</gene>
<evidence type="ECO:0000256" key="1">
    <source>
        <dbReference type="SAM" id="Coils"/>
    </source>
</evidence>
<dbReference type="AlphaFoldDB" id="A0A2N1NEL9"/>
<evidence type="ECO:0000313" key="3">
    <source>
        <dbReference type="Proteomes" id="UP000233469"/>
    </source>
</evidence>
<accession>A0A2N1NEL9</accession>
<feature type="coiled-coil region" evidence="1">
    <location>
        <begin position="39"/>
        <end position="66"/>
    </location>
</feature>
<reference evidence="2 3" key="2">
    <citation type="submission" date="2017-10" db="EMBL/GenBank/DDBJ databases">
        <title>Extensive intraspecific genome diversity in a model arbuscular mycorrhizal fungus.</title>
        <authorList>
            <person name="Chen E.C.H."/>
            <person name="Morin E."/>
            <person name="Baudet D."/>
            <person name="Noel J."/>
            <person name="Ndikumana S."/>
            <person name="Charron P."/>
            <person name="St-Onge C."/>
            <person name="Giorgi J."/>
            <person name="Grigoriev I.V."/>
            <person name="Roux C."/>
            <person name="Martin F.M."/>
            <person name="Corradi N."/>
        </authorList>
    </citation>
    <scope>NUCLEOTIDE SEQUENCE [LARGE SCALE GENOMIC DNA]</scope>
    <source>
        <strain evidence="2 3">C2</strain>
    </source>
</reference>
<proteinExistence type="predicted"/>
<dbReference type="Proteomes" id="UP000233469">
    <property type="component" value="Unassembled WGS sequence"/>
</dbReference>
<organism evidence="2 3">
    <name type="scientific">Rhizophagus irregularis</name>
    <dbReference type="NCBI Taxonomy" id="588596"/>
    <lineage>
        <taxon>Eukaryota</taxon>
        <taxon>Fungi</taxon>
        <taxon>Fungi incertae sedis</taxon>
        <taxon>Mucoromycota</taxon>
        <taxon>Glomeromycotina</taxon>
        <taxon>Glomeromycetes</taxon>
        <taxon>Glomerales</taxon>
        <taxon>Glomeraceae</taxon>
        <taxon>Rhizophagus</taxon>
    </lineage>
</organism>
<protein>
    <submittedName>
        <fullName evidence="2">Uncharacterized protein</fullName>
    </submittedName>
</protein>
<evidence type="ECO:0000313" key="2">
    <source>
        <dbReference type="EMBL" id="PKK72319.1"/>
    </source>
</evidence>
<comment type="caution">
    <text evidence="2">The sequence shown here is derived from an EMBL/GenBank/DDBJ whole genome shotgun (WGS) entry which is preliminary data.</text>
</comment>
<dbReference type="VEuPathDB" id="FungiDB:FUN_014331"/>